<protein>
    <submittedName>
        <fullName evidence="1">Uncharacterized protein</fullName>
    </submittedName>
</protein>
<proteinExistence type="predicted"/>
<organism evidence="1 2">
    <name type="scientific">Persea americana</name>
    <name type="common">Avocado</name>
    <dbReference type="NCBI Taxonomy" id="3435"/>
    <lineage>
        <taxon>Eukaryota</taxon>
        <taxon>Viridiplantae</taxon>
        <taxon>Streptophyta</taxon>
        <taxon>Embryophyta</taxon>
        <taxon>Tracheophyta</taxon>
        <taxon>Spermatophyta</taxon>
        <taxon>Magnoliopsida</taxon>
        <taxon>Magnoliidae</taxon>
        <taxon>Laurales</taxon>
        <taxon>Lauraceae</taxon>
        <taxon>Persea</taxon>
    </lineage>
</organism>
<evidence type="ECO:0000313" key="1">
    <source>
        <dbReference type="EMBL" id="KAJ8644822.1"/>
    </source>
</evidence>
<evidence type="ECO:0000313" key="2">
    <source>
        <dbReference type="Proteomes" id="UP001234297"/>
    </source>
</evidence>
<keyword evidence="2" id="KW-1185">Reference proteome</keyword>
<dbReference type="Proteomes" id="UP001234297">
    <property type="component" value="Chromosome 2"/>
</dbReference>
<gene>
    <name evidence="1" type="ORF">MRB53_006570</name>
</gene>
<sequence length="297" mass="33164">MENPSQTHFGAAKRILRYIAGTAEFGIWYSSKCSMTDNGKLYGYSDSDFGSCLDDRRSISAHVFSLGSGVVAWSSKKQPITALSSTEAEYVAVAFAACQAVWIRGILSELQEQSKAPTIIFCDNKSTIFMTKNAALHSRTKHIDTRMHFIRDLVTGKVVDIQYCSTHDQLADVLTKALPKDKFIRFRTLLGVCNYESRGSVESDSHHLEHFIDGSQPIPPREIAAIDGKLTPNHAFSTWFQRDQTLFSWINATLSESTVPYIVGKETAKDAWESLEHRYGSLFLAHMSLSSKNVCSM</sequence>
<dbReference type="EMBL" id="CM056810">
    <property type="protein sequence ID" value="KAJ8644822.1"/>
    <property type="molecule type" value="Genomic_DNA"/>
</dbReference>
<accession>A0ACC2MI60</accession>
<name>A0ACC2MI60_PERAE</name>
<comment type="caution">
    <text evidence="1">The sequence shown here is derived from an EMBL/GenBank/DDBJ whole genome shotgun (WGS) entry which is preliminary data.</text>
</comment>
<reference evidence="1 2" key="1">
    <citation type="journal article" date="2022" name="Hortic Res">
        <title>A haplotype resolved chromosomal level avocado genome allows analysis of novel avocado genes.</title>
        <authorList>
            <person name="Nath O."/>
            <person name="Fletcher S.J."/>
            <person name="Hayward A."/>
            <person name="Shaw L.M."/>
            <person name="Masouleh A.K."/>
            <person name="Furtado A."/>
            <person name="Henry R.J."/>
            <person name="Mitter N."/>
        </authorList>
    </citation>
    <scope>NUCLEOTIDE SEQUENCE [LARGE SCALE GENOMIC DNA]</scope>
    <source>
        <strain evidence="2">cv. Hass</strain>
    </source>
</reference>